<dbReference type="AlphaFoldDB" id="A0AAN6T4W3"/>
<evidence type="ECO:0000313" key="1">
    <source>
        <dbReference type="EMBL" id="KAK4105280.1"/>
    </source>
</evidence>
<keyword evidence="2" id="KW-1185">Reference proteome</keyword>
<reference evidence="1" key="2">
    <citation type="submission" date="2023-05" db="EMBL/GenBank/DDBJ databases">
        <authorList>
            <consortium name="Lawrence Berkeley National Laboratory"/>
            <person name="Steindorff A."/>
            <person name="Hensen N."/>
            <person name="Bonometti L."/>
            <person name="Westerberg I."/>
            <person name="Brannstrom I.O."/>
            <person name="Guillou S."/>
            <person name="Cros-Aarteil S."/>
            <person name="Calhoun S."/>
            <person name="Haridas S."/>
            <person name="Kuo A."/>
            <person name="Mondo S."/>
            <person name="Pangilinan J."/>
            <person name="Riley R."/>
            <person name="Labutti K."/>
            <person name="Andreopoulos B."/>
            <person name="Lipzen A."/>
            <person name="Chen C."/>
            <person name="Yanf M."/>
            <person name="Daum C."/>
            <person name="Ng V."/>
            <person name="Clum A."/>
            <person name="Ohm R."/>
            <person name="Martin F."/>
            <person name="Silar P."/>
            <person name="Natvig D."/>
            <person name="Lalanne C."/>
            <person name="Gautier V."/>
            <person name="Ament-Velasquez S.L."/>
            <person name="Kruys A."/>
            <person name="Hutchinson M.I."/>
            <person name="Powell A.J."/>
            <person name="Barry K."/>
            <person name="Miller A.N."/>
            <person name="Grigoriev I.V."/>
            <person name="Debuchy R."/>
            <person name="Gladieux P."/>
            <person name="Thoren M.H."/>
            <person name="Johannesson H."/>
        </authorList>
    </citation>
    <scope>NUCLEOTIDE SEQUENCE</scope>
    <source>
        <strain evidence="1">CBS 757.83</strain>
    </source>
</reference>
<proteinExistence type="predicted"/>
<name>A0AAN6T4W3_9PEZI</name>
<organism evidence="1 2">
    <name type="scientific">Parathielavia hyrcaniae</name>
    <dbReference type="NCBI Taxonomy" id="113614"/>
    <lineage>
        <taxon>Eukaryota</taxon>
        <taxon>Fungi</taxon>
        <taxon>Dikarya</taxon>
        <taxon>Ascomycota</taxon>
        <taxon>Pezizomycotina</taxon>
        <taxon>Sordariomycetes</taxon>
        <taxon>Sordariomycetidae</taxon>
        <taxon>Sordariales</taxon>
        <taxon>Chaetomiaceae</taxon>
        <taxon>Parathielavia</taxon>
    </lineage>
</organism>
<dbReference type="Proteomes" id="UP001305647">
    <property type="component" value="Unassembled WGS sequence"/>
</dbReference>
<protein>
    <submittedName>
        <fullName evidence="1">Uncharacterized protein</fullName>
    </submittedName>
</protein>
<sequence>MFLNLCAFLLWPDPSDVKGTLVAGCVIQLWLSLVSAVVSMQAFLARVLFWSCERTEGLREVFLRPIGRLSIRGILFAPLGRPVVYTSG</sequence>
<evidence type="ECO:0000313" key="2">
    <source>
        <dbReference type="Proteomes" id="UP001305647"/>
    </source>
</evidence>
<dbReference type="EMBL" id="MU863625">
    <property type="protein sequence ID" value="KAK4105280.1"/>
    <property type="molecule type" value="Genomic_DNA"/>
</dbReference>
<comment type="caution">
    <text evidence="1">The sequence shown here is derived from an EMBL/GenBank/DDBJ whole genome shotgun (WGS) entry which is preliminary data.</text>
</comment>
<gene>
    <name evidence="1" type="ORF">N658DRAFT_114111</name>
</gene>
<accession>A0AAN6T4W3</accession>
<reference evidence="1" key="1">
    <citation type="journal article" date="2023" name="Mol. Phylogenet. Evol.">
        <title>Genome-scale phylogeny and comparative genomics of the fungal order Sordariales.</title>
        <authorList>
            <person name="Hensen N."/>
            <person name="Bonometti L."/>
            <person name="Westerberg I."/>
            <person name="Brannstrom I.O."/>
            <person name="Guillou S."/>
            <person name="Cros-Aarteil S."/>
            <person name="Calhoun S."/>
            <person name="Haridas S."/>
            <person name="Kuo A."/>
            <person name="Mondo S."/>
            <person name="Pangilinan J."/>
            <person name="Riley R."/>
            <person name="LaButti K."/>
            <person name="Andreopoulos B."/>
            <person name="Lipzen A."/>
            <person name="Chen C."/>
            <person name="Yan M."/>
            <person name="Daum C."/>
            <person name="Ng V."/>
            <person name="Clum A."/>
            <person name="Steindorff A."/>
            <person name="Ohm R.A."/>
            <person name="Martin F."/>
            <person name="Silar P."/>
            <person name="Natvig D.O."/>
            <person name="Lalanne C."/>
            <person name="Gautier V."/>
            <person name="Ament-Velasquez S.L."/>
            <person name="Kruys A."/>
            <person name="Hutchinson M.I."/>
            <person name="Powell A.J."/>
            <person name="Barry K."/>
            <person name="Miller A.N."/>
            <person name="Grigoriev I.V."/>
            <person name="Debuchy R."/>
            <person name="Gladieux P."/>
            <person name="Hiltunen Thoren M."/>
            <person name="Johannesson H."/>
        </authorList>
    </citation>
    <scope>NUCLEOTIDE SEQUENCE</scope>
    <source>
        <strain evidence="1">CBS 757.83</strain>
    </source>
</reference>